<protein>
    <submittedName>
        <fullName evidence="1">Beta-lactamase</fullName>
    </submittedName>
</protein>
<dbReference type="AlphaFoldDB" id="A0A0M2RDV6"/>
<dbReference type="PANTHER" id="PTHR36839">
    <property type="entry name" value="METALLO-BETA-LACTAMASE FAMILY PROTEIN (AFU_ORTHOLOGUE AFUA_5G12770)"/>
    <property type="match status" value="1"/>
</dbReference>
<accession>A0A0M2RDV6</accession>
<comment type="caution">
    <text evidence="1">The sequence shown here is derived from an EMBL/GenBank/DDBJ whole genome shotgun (WGS) entry which is preliminary data.</text>
</comment>
<proteinExistence type="predicted"/>
<dbReference type="RefSeq" id="WP_046502415.1">
    <property type="nucleotide sequence ID" value="NZ_LANI01000002.1"/>
</dbReference>
<dbReference type="InterPro" id="IPR036866">
    <property type="entry name" value="RibonucZ/Hydroxyglut_hydro"/>
</dbReference>
<dbReference type="STRING" id="1549748.WH95_02165"/>
<evidence type="ECO:0000313" key="1">
    <source>
        <dbReference type="EMBL" id="KKJ78170.1"/>
    </source>
</evidence>
<dbReference type="Proteomes" id="UP000034491">
    <property type="component" value="Unassembled WGS sequence"/>
</dbReference>
<keyword evidence="2" id="KW-1185">Reference proteome</keyword>
<dbReference type="EMBL" id="LANI01000002">
    <property type="protein sequence ID" value="KKJ78170.1"/>
    <property type="molecule type" value="Genomic_DNA"/>
</dbReference>
<dbReference type="PANTHER" id="PTHR36839:SF1">
    <property type="entry name" value="METALLO-BETA-LACTAMASE FAMILY PROTEIN (AFU_ORTHOLOGUE AFUA_5G12770)"/>
    <property type="match status" value="1"/>
</dbReference>
<sequence length="271" mass="30643">MTEYLCKTCGTQYPDQNPDPELPPSHCPICEDERQYVPETGQQWITSSELKAQHKIKRTEHGPGLYSFEIVPRAAIGQRAFFIQTPYGNILWDCLAILDQSTIDWIKNKGGLAAIAISHPHYYTAMGDWSDAFDQAEIYLHHDDAKWVQKWHPAVHHWTGNNIKLNTDITLIKCGGHFEGGTVLHWQQGKGFLFTGDIMQIVADRKYVSFMRSYPNYIPLPATKVKEIGNSVADYDFDTVHGAFAGRTISNNGKQAVERSVTRYINALQAS</sequence>
<gene>
    <name evidence="1" type="ORF">WH95_02165</name>
</gene>
<dbReference type="Gene3D" id="3.60.15.10">
    <property type="entry name" value="Ribonuclease Z/Hydroxyacylglutathione hydrolase-like"/>
    <property type="match status" value="1"/>
</dbReference>
<evidence type="ECO:0000313" key="2">
    <source>
        <dbReference type="Proteomes" id="UP000034491"/>
    </source>
</evidence>
<reference evidence="1 2" key="1">
    <citation type="submission" date="2015-03" db="EMBL/GenBank/DDBJ databases">
        <title>Genome sequence of Kiloniella sp. P1-1, isolated from the gut microflora of Pacific white shrimp, Penaeus vannamei.</title>
        <authorList>
            <person name="Shao Z."/>
            <person name="Wang L."/>
            <person name="Li X."/>
        </authorList>
    </citation>
    <scope>NUCLEOTIDE SEQUENCE [LARGE SCALE GENOMIC DNA]</scope>
    <source>
        <strain evidence="1 2">P1-1</strain>
    </source>
</reference>
<organism evidence="1 2">
    <name type="scientific">Kiloniella litopenaei</name>
    <dbReference type="NCBI Taxonomy" id="1549748"/>
    <lineage>
        <taxon>Bacteria</taxon>
        <taxon>Pseudomonadati</taxon>
        <taxon>Pseudomonadota</taxon>
        <taxon>Alphaproteobacteria</taxon>
        <taxon>Rhodospirillales</taxon>
        <taxon>Kiloniellaceae</taxon>
        <taxon>Kiloniella</taxon>
    </lineage>
</organism>
<dbReference type="SUPFAM" id="SSF56281">
    <property type="entry name" value="Metallo-hydrolase/oxidoreductase"/>
    <property type="match status" value="1"/>
</dbReference>
<dbReference type="OrthoDB" id="2373347at2"/>
<dbReference type="PATRIC" id="fig|1549748.8.peg.1004"/>
<name>A0A0M2RDV6_9PROT</name>